<protein>
    <submittedName>
        <fullName evidence="2">Uncharacterized protein</fullName>
    </submittedName>
</protein>
<accession>A0AAV9DV09</accession>
<gene>
    <name evidence="2" type="ORF">QJS10_CPB11g00953</name>
</gene>
<dbReference type="Proteomes" id="UP001180020">
    <property type="component" value="Unassembled WGS sequence"/>
</dbReference>
<reference evidence="2" key="1">
    <citation type="journal article" date="2023" name="Nat. Commun.">
        <title>Diploid and tetraploid genomes of Acorus and the evolution of monocots.</title>
        <authorList>
            <person name="Ma L."/>
            <person name="Liu K.W."/>
            <person name="Li Z."/>
            <person name="Hsiao Y.Y."/>
            <person name="Qi Y."/>
            <person name="Fu T."/>
            <person name="Tang G.D."/>
            <person name="Zhang D."/>
            <person name="Sun W.H."/>
            <person name="Liu D.K."/>
            <person name="Li Y."/>
            <person name="Chen G.Z."/>
            <person name="Liu X.D."/>
            <person name="Liao X.Y."/>
            <person name="Jiang Y.T."/>
            <person name="Yu X."/>
            <person name="Hao Y."/>
            <person name="Huang J."/>
            <person name="Zhao X.W."/>
            <person name="Ke S."/>
            <person name="Chen Y.Y."/>
            <person name="Wu W.L."/>
            <person name="Hsu J.L."/>
            <person name="Lin Y.F."/>
            <person name="Huang M.D."/>
            <person name="Li C.Y."/>
            <person name="Huang L."/>
            <person name="Wang Z.W."/>
            <person name="Zhao X."/>
            <person name="Zhong W.Y."/>
            <person name="Peng D.H."/>
            <person name="Ahmad S."/>
            <person name="Lan S."/>
            <person name="Zhang J.S."/>
            <person name="Tsai W.C."/>
            <person name="Van de Peer Y."/>
            <person name="Liu Z.J."/>
        </authorList>
    </citation>
    <scope>NUCLEOTIDE SEQUENCE</scope>
    <source>
        <strain evidence="2">CP</strain>
    </source>
</reference>
<evidence type="ECO:0000313" key="3">
    <source>
        <dbReference type="Proteomes" id="UP001180020"/>
    </source>
</evidence>
<reference evidence="2" key="2">
    <citation type="submission" date="2023-06" db="EMBL/GenBank/DDBJ databases">
        <authorList>
            <person name="Ma L."/>
            <person name="Liu K.-W."/>
            <person name="Li Z."/>
            <person name="Hsiao Y.-Y."/>
            <person name="Qi Y."/>
            <person name="Fu T."/>
            <person name="Tang G."/>
            <person name="Zhang D."/>
            <person name="Sun W.-H."/>
            <person name="Liu D.-K."/>
            <person name="Li Y."/>
            <person name="Chen G.-Z."/>
            <person name="Liu X.-D."/>
            <person name="Liao X.-Y."/>
            <person name="Jiang Y.-T."/>
            <person name="Yu X."/>
            <person name="Hao Y."/>
            <person name="Huang J."/>
            <person name="Zhao X.-W."/>
            <person name="Ke S."/>
            <person name="Chen Y.-Y."/>
            <person name="Wu W.-L."/>
            <person name="Hsu J.-L."/>
            <person name="Lin Y.-F."/>
            <person name="Huang M.-D."/>
            <person name="Li C.-Y."/>
            <person name="Huang L."/>
            <person name="Wang Z.-W."/>
            <person name="Zhao X."/>
            <person name="Zhong W.-Y."/>
            <person name="Peng D.-H."/>
            <person name="Ahmad S."/>
            <person name="Lan S."/>
            <person name="Zhang J.-S."/>
            <person name="Tsai W.-C."/>
            <person name="Van De Peer Y."/>
            <person name="Liu Z.-J."/>
        </authorList>
    </citation>
    <scope>NUCLEOTIDE SEQUENCE</scope>
    <source>
        <strain evidence="2">CP</strain>
        <tissue evidence="2">Leaves</tissue>
    </source>
</reference>
<organism evidence="2 3">
    <name type="scientific">Acorus calamus</name>
    <name type="common">Sweet flag</name>
    <dbReference type="NCBI Taxonomy" id="4465"/>
    <lineage>
        <taxon>Eukaryota</taxon>
        <taxon>Viridiplantae</taxon>
        <taxon>Streptophyta</taxon>
        <taxon>Embryophyta</taxon>
        <taxon>Tracheophyta</taxon>
        <taxon>Spermatophyta</taxon>
        <taxon>Magnoliopsida</taxon>
        <taxon>Liliopsida</taxon>
        <taxon>Acoraceae</taxon>
        <taxon>Acorus</taxon>
    </lineage>
</organism>
<feature type="region of interest" description="Disordered" evidence="1">
    <location>
        <begin position="1"/>
        <end position="92"/>
    </location>
</feature>
<feature type="compositionally biased region" description="Polar residues" evidence="1">
    <location>
        <begin position="12"/>
        <end position="27"/>
    </location>
</feature>
<proteinExistence type="predicted"/>
<dbReference type="AlphaFoldDB" id="A0AAV9DV09"/>
<keyword evidence="3" id="KW-1185">Reference proteome</keyword>
<sequence>MSPPAPHMSVAATLSATGNSTRTSSPATGGAARSFPSHRGTAFEPPSSPPRGYPFRASRAALSAFPPPSKETSPGRDRVCPEPTPGGLGGDQ</sequence>
<evidence type="ECO:0000313" key="2">
    <source>
        <dbReference type="EMBL" id="KAK1304811.1"/>
    </source>
</evidence>
<dbReference type="EMBL" id="JAUJYO010000011">
    <property type="protein sequence ID" value="KAK1304811.1"/>
    <property type="molecule type" value="Genomic_DNA"/>
</dbReference>
<evidence type="ECO:0000256" key="1">
    <source>
        <dbReference type="SAM" id="MobiDB-lite"/>
    </source>
</evidence>
<comment type="caution">
    <text evidence="2">The sequence shown here is derived from an EMBL/GenBank/DDBJ whole genome shotgun (WGS) entry which is preliminary data.</text>
</comment>
<name>A0AAV9DV09_ACOCL</name>